<gene>
    <name evidence="2" type="ORF">A0123_01173</name>
</gene>
<dbReference type="PANTHER" id="PTHR35519">
    <property type="entry name" value="MEMBRANE PROTEINS"/>
    <property type="match status" value="1"/>
</dbReference>
<dbReference type="RefSeq" id="WP_046899672.1">
    <property type="nucleotide sequence ID" value="NZ_LUTU01000005.1"/>
</dbReference>
<name>A0A1B6VN94_9PROT</name>
<organism evidence="2 3">
    <name type="scientific">Gluconobacter cerinus</name>
    <dbReference type="NCBI Taxonomy" id="38307"/>
    <lineage>
        <taxon>Bacteria</taxon>
        <taxon>Pseudomonadati</taxon>
        <taxon>Pseudomonadota</taxon>
        <taxon>Alphaproteobacteria</taxon>
        <taxon>Acetobacterales</taxon>
        <taxon>Acetobacteraceae</taxon>
        <taxon>Gluconobacter</taxon>
    </lineage>
</organism>
<dbReference type="EMBL" id="LUTU01000005">
    <property type="protein sequence ID" value="OAJ68467.1"/>
    <property type="molecule type" value="Genomic_DNA"/>
</dbReference>
<evidence type="ECO:0000313" key="2">
    <source>
        <dbReference type="EMBL" id="OAJ68467.1"/>
    </source>
</evidence>
<dbReference type="InterPro" id="IPR025187">
    <property type="entry name" value="DUF4112"/>
</dbReference>
<keyword evidence="1" id="KW-0472">Membrane</keyword>
<dbReference type="PANTHER" id="PTHR35519:SF2">
    <property type="entry name" value="PH DOMAIN PROTEIN"/>
    <property type="match status" value="1"/>
</dbReference>
<keyword evidence="1" id="KW-0812">Transmembrane</keyword>
<feature type="transmembrane region" description="Helical" evidence="1">
    <location>
        <begin position="48"/>
        <end position="69"/>
    </location>
</feature>
<dbReference type="Pfam" id="PF13430">
    <property type="entry name" value="DUF4112"/>
    <property type="match status" value="1"/>
</dbReference>
<proteinExistence type="predicted"/>
<comment type="caution">
    <text evidence="2">The sequence shown here is derived from an EMBL/GenBank/DDBJ whole genome shotgun (WGS) entry which is preliminary data.</text>
</comment>
<reference evidence="2 3" key="1">
    <citation type="submission" date="2016-03" db="EMBL/GenBank/DDBJ databases">
        <title>Draft genome sequence of Gluconobacter cerinus strain CECT 9110.</title>
        <authorList>
            <person name="Sainz F."/>
            <person name="Mas A."/>
            <person name="Torija M.J."/>
        </authorList>
    </citation>
    <scope>NUCLEOTIDE SEQUENCE [LARGE SCALE GENOMIC DNA]</scope>
    <source>
        <strain evidence="2 3">CECT 9110</strain>
    </source>
</reference>
<evidence type="ECO:0008006" key="4">
    <source>
        <dbReference type="Google" id="ProtNLM"/>
    </source>
</evidence>
<dbReference type="AlphaFoldDB" id="A0A1B6VN94"/>
<keyword evidence="1" id="KW-1133">Transmembrane helix</keyword>
<protein>
    <recommendedName>
        <fullName evidence="4">DUF4112 domain-containing protein</fullName>
    </recommendedName>
</protein>
<sequence>MVKTAFSSSPSDTAELLRRLERLKRLAWVLNSAVRIPGLRLRAGVDTVLGLIPGGGLALGTLLSLYIVWEGHRMGVGAATVRKMLLNVGIEAVVGVVPLMGDLFDTVFKADMRNVRLIEEALARPETGAPYNSVIEKNPADGLFYPSGRRF</sequence>
<dbReference type="OrthoDB" id="513552at2"/>
<evidence type="ECO:0000256" key="1">
    <source>
        <dbReference type="SAM" id="Phobius"/>
    </source>
</evidence>
<accession>A0A1B6VN94</accession>
<dbReference type="Proteomes" id="UP000077786">
    <property type="component" value="Unassembled WGS sequence"/>
</dbReference>
<evidence type="ECO:0000313" key="3">
    <source>
        <dbReference type="Proteomes" id="UP000077786"/>
    </source>
</evidence>